<dbReference type="PROSITE" id="PS50181">
    <property type="entry name" value="FBOX"/>
    <property type="match status" value="1"/>
</dbReference>
<dbReference type="GeneID" id="14912977"/>
<dbReference type="AlphaFoldDB" id="L8GHY7"/>
<organism evidence="3 4">
    <name type="scientific">Acanthamoeba castellanii (strain ATCC 30010 / Neff)</name>
    <dbReference type="NCBI Taxonomy" id="1257118"/>
    <lineage>
        <taxon>Eukaryota</taxon>
        <taxon>Amoebozoa</taxon>
        <taxon>Discosea</taxon>
        <taxon>Longamoebia</taxon>
        <taxon>Centramoebida</taxon>
        <taxon>Acanthamoebidae</taxon>
        <taxon>Acanthamoeba</taxon>
    </lineage>
</organism>
<dbReference type="KEGG" id="acan:ACA1_330380"/>
<accession>L8GHY7</accession>
<evidence type="ECO:0000256" key="1">
    <source>
        <dbReference type="SAM" id="MobiDB-lite"/>
    </source>
</evidence>
<feature type="compositionally biased region" description="Acidic residues" evidence="1">
    <location>
        <begin position="156"/>
        <end position="193"/>
    </location>
</feature>
<sequence>MHCRKRLRSDPAYARVGPDTTHSVQLTTLPDLVLHHIISGLEWKDAVALRQVDRACQLLVLRDHRPLRFVLVVLLPRVLDALPQDRVTSPFHAVYWDWFKAAQTRDFATRAPLVDDHDECDDDEEEEDDFEPLETDELELLQRDALQIAPPSVADGGDDAAMDLEPITEGDDNDDDEGEDTDDDGDDDDEDVGEGANDKVKLELEHLQAWRLQIEARLHQLSIEEPNYWRSDARSHQIHNSYAAGPCRAGNEGRGWSEEKMAIIVSIIKKGEEAINVACILELCAPGGGGWTLSLAERGGHDNFRPASRLRIDRRTERGCYVHLLNWHSEAYISDNIVNTELLVEVARALGIPDWSPDEYVSNMLIGISALVMTSSATLD</sequence>
<gene>
    <name evidence="3" type="ORF">ACA1_330380</name>
</gene>
<protein>
    <recommendedName>
        <fullName evidence="2">F-box domain-containing protein</fullName>
    </recommendedName>
</protein>
<keyword evidence="4" id="KW-1185">Reference proteome</keyword>
<evidence type="ECO:0000259" key="2">
    <source>
        <dbReference type="PROSITE" id="PS50181"/>
    </source>
</evidence>
<dbReference type="InterPro" id="IPR001810">
    <property type="entry name" value="F-box_dom"/>
</dbReference>
<dbReference type="Proteomes" id="UP000011083">
    <property type="component" value="Unassembled WGS sequence"/>
</dbReference>
<evidence type="ECO:0000313" key="4">
    <source>
        <dbReference type="Proteomes" id="UP000011083"/>
    </source>
</evidence>
<feature type="domain" description="F-box" evidence="2">
    <location>
        <begin position="23"/>
        <end position="69"/>
    </location>
</feature>
<dbReference type="RefSeq" id="XP_004334487.1">
    <property type="nucleotide sequence ID" value="XM_004334439.1"/>
</dbReference>
<proteinExistence type="predicted"/>
<reference evidence="3 4" key="1">
    <citation type="journal article" date="2013" name="Genome Biol.">
        <title>Genome of Acanthamoeba castellanii highlights extensive lateral gene transfer and early evolution of tyrosine kinase signaling.</title>
        <authorList>
            <person name="Clarke M."/>
            <person name="Lohan A.J."/>
            <person name="Liu B."/>
            <person name="Lagkouvardos I."/>
            <person name="Roy S."/>
            <person name="Zafar N."/>
            <person name="Bertelli C."/>
            <person name="Schilde C."/>
            <person name="Kianianmomeni A."/>
            <person name="Burglin T.R."/>
            <person name="Frech C."/>
            <person name="Turcotte B."/>
            <person name="Kopec K.O."/>
            <person name="Synnott J.M."/>
            <person name="Choo C."/>
            <person name="Paponov I."/>
            <person name="Finkler A."/>
            <person name="Soon Heng Tan C."/>
            <person name="Hutchins A.P."/>
            <person name="Weinmeier T."/>
            <person name="Rattei T."/>
            <person name="Chu J.S."/>
            <person name="Gimenez G."/>
            <person name="Irimia M."/>
            <person name="Rigden D.J."/>
            <person name="Fitzpatrick D.A."/>
            <person name="Lorenzo-Morales J."/>
            <person name="Bateman A."/>
            <person name="Chiu C.H."/>
            <person name="Tang P."/>
            <person name="Hegemann P."/>
            <person name="Fromm H."/>
            <person name="Raoult D."/>
            <person name="Greub G."/>
            <person name="Miranda-Saavedra D."/>
            <person name="Chen N."/>
            <person name="Nash P."/>
            <person name="Ginger M.L."/>
            <person name="Horn M."/>
            <person name="Schaap P."/>
            <person name="Caler L."/>
            <person name="Loftus B."/>
        </authorList>
    </citation>
    <scope>NUCLEOTIDE SEQUENCE [LARGE SCALE GENOMIC DNA]</scope>
    <source>
        <strain evidence="3 4">Neff</strain>
    </source>
</reference>
<feature type="region of interest" description="Disordered" evidence="1">
    <location>
        <begin position="149"/>
        <end position="194"/>
    </location>
</feature>
<dbReference type="VEuPathDB" id="AmoebaDB:ACA1_330380"/>
<dbReference type="EMBL" id="KB008114">
    <property type="protein sequence ID" value="ELR12474.1"/>
    <property type="molecule type" value="Genomic_DNA"/>
</dbReference>
<evidence type="ECO:0000313" key="3">
    <source>
        <dbReference type="EMBL" id="ELR12474.1"/>
    </source>
</evidence>
<name>L8GHY7_ACACF</name>